<proteinExistence type="predicted"/>
<reference evidence="2 3" key="1">
    <citation type="submission" date="2022-07" db="EMBL/GenBank/DDBJ databases">
        <title>Genome-wide signatures of adaptation to extreme environments.</title>
        <authorList>
            <person name="Cho C.H."/>
            <person name="Yoon H.S."/>
        </authorList>
    </citation>
    <scope>NUCLEOTIDE SEQUENCE [LARGE SCALE GENOMIC DNA]</scope>
    <source>
        <strain evidence="2 3">DBV 063 E5</strain>
    </source>
</reference>
<accession>A0AAV9IXN5</accession>
<sequence>MEFFMIKVPIGGETFYDVAKRKEAERLIARREQSGALQEAADSDAPPGAP</sequence>
<protein>
    <submittedName>
        <fullName evidence="2">Uncharacterized protein</fullName>
    </submittedName>
</protein>
<gene>
    <name evidence="2" type="ORF">CDCA_CDCA10G2875</name>
</gene>
<evidence type="ECO:0000313" key="2">
    <source>
        <dbReference type="EMBL" id="KAK4536850.1"/>
    </source>
</evidence>
<dbReference type="Proteomes" id="UP001301350">
    <property type="component" value="Unassembled WGS sequence"/>
</dbReference>
<evidence type="ECO:0000256" key="1">
    <source>
        <dbReference type="SAM" id="MobiDB-lite"/>
    </source>
</evidence>
<name>A0AAV9IXN5_CYACA</name>
<keyword evidence="3" id="KW-1185">Reference proteome</keyword>
<evidence type="ECO:0000313" key="3">
    <source>
        <dbReference type="Proteomes" id="UP001301350"/>
    </source>
</evidence>
<dbReference type="AlphaFoldDB" id="A0AAV9IXN5"/>
<feature type="region of interest" description="Disordered" evidence="1">
    <location>
        <begin position="30"/>
        <end position="50"/>
    </location>
</feature>
<dbReference type="InterPro" id="IPR028183">
    <property type="entry name" value="UQCC5"/>
</dbReference>
<organism evidence="2 3">
    <name type="scientific">Cyanidium caldarium</name>
    <name type="common">Red alga</name>
    <dbReference type="NCBI Taxonomy" id="2771"/>
    <lineage>
        <taxon>Eukaryota</taxon>
        <taxon>Rhodophyta</taxon>
        <taxon>Bangiophyceae</taxon>
        <taxon>Cyanidiales</taxon>
        <taxon>Cyanidiaceae</taxon>
        <taxon>Cyanidium</taxon>
    </lineage>
</organism>
<dbReference type="EMBL" id="JANCYW010000010">
    <property type="protein sequence ID" value="KAK4536850.1"/>
    <property type="molecule type" value="Genomic_DNA"/>
</dbReference>
<comment type="caution">
    <text evidence="2">The sequence shown here is derived from an EMBL/GenBank/DDBJ whole genome shotgun (WGS) entry which is preliminary data.</text>
</comment>
<dbReference type="Pfam" id="PF15114">
    <property type="entry name" value="UPF0640"/>
    <property type="match status" value="1"/>
</dbReference>